<keyword evidence="2" id="KW-1185">Reference proteome</keyword>
<accession>A0ABQ9FJ17</accession>
<dbReference type="EMBL" id="JARBDR010000246">
    <property type="protein sequence ID" value="KAJ8317264.1"/>
    <property type="molecule type" value="Genomic_DNA"/>
</dbReference>
<comment type="caution">
    <text evidence="1">The sequence shown here is derived from an EMBL/GenBank/DDBJ whole genome shotgun (WGS) entry which is preliminary data.</text>
</comment>
<organism evidence="1 2">
    <name type="scientific">Tegillarca granosa</name>
    <name type="common">Malaysian cockle</name>
    <name type="synonym">Anadara granosa</name>
    <dbReference type="NCBI Taxonomy" id="220873"/>
    <lineage>
        <taxon>Eukaryota</taxon>
        <taxon>Metazoa</taxon>
        <taxon>Spiralia</taxon>
        <taxon>Lophotrochozoa</taxon>
        <taxon>Mollusca</taxon>
        <taxon>Bivalvia</taxon>
        <taxon>Autobranchia</taxon>
        <taxon>Pteriomorphia</taxon>
        <taxon>Arcoida</taxon>
        <taxon>Arcoidea</taxon>
        <taxon>Arcidae</taxon>
        <taxon>Tegillarca</taxon>
    </lineage>
</organism>
<name>A0ABQ9FJ17_TEGGR</name>
<reference evidence="1 2" key="1">
    <citation type="submission" date="2022-12" db="EMBL/GenBank/DDBJ databases">
        <title>Chromosome-level genome of Tegillarca granosa.</title>
        <authorList>
            <person name="Kim J."/>
        </authorList>
    </citation>
    <scope>NUCLEOTIDE SEQUENCE [LARGE SCALE GENOMIC DNA]</scope>
    <source>
        <strain evidence="1">Teg-2019</strain>
        <tissue evidence="1">Adductor muscle</tissue>
    </source>
</reference>
<protein>
    <submittedName>
        <fullName evidence="1">Uncharacterized protein</fullName>
    </submittedName>
</protein>
<dbReference type="Proteomes" id="UP001217089">
    <property type="component" value="Unassembled WGS sequence"/>
</dbReference>
<proteinExistence type="predicted"/>
<evidence type="ECO:0000313" key="2">
    <source>
        <dbReference type="Proteomes" id="UP001217089"/>
    </source>
</evidence>
<evidence type="ECO:0000313" key="1">
    <source>
        <dbReference type="EMBL" id="KAJ8317264.1"/>
    </source>
</evidence>
<gene>
    <name evidence="1" type="ORF">KUTeg_005168</name>
</gene>
<sequence length="106" mass="12277">MIFSTHDNLVHLAAAAETFYCDAVKIHLHSVCNCWWRYVPIGHWSTPFYRIKLKRLCAFFPTFIWINAAVTVFPNVTIKGSSVCEEKCNRLVCRFNTATMMRSTDL</sequence>